<dbReference type="AlphaFoldDB" id="A0A9W4T6S5"/>
<feature type="non-terminal residue" evidence="1">
    <location>
        <position position="360"/>
    </location>
</feature>
<organism evidence="1 2">
    <name type="scientific">Funneliformis geosporum</name>
    <dbReference type="NCBI Taxonomy" id="1117311"/>
    <lineage>
        <taxon>Eukaryota</taxon>
        <taxon>Fungi</taxon>
        <taxon>Fungi incertae sedis</taxon>
        <taxon>Mucoromycota</taxon>
        <taxon>Glomeromycotina</taxon>
        <taxon>Glomeromycetes</taxon>
        <taxon>Glomerales</taxon>
        <taxon>Glomeraceae</taxon>
        <taxon>Funneliformis</taxon>
    </lineage>
</organism>
<accession>A0A9W4T6S5</accession>
<protein>
    <submittedName>
        <fullName evidence="1">16698_t:CDS:1</fullName>
    </submittedName>
</protein>
<evidence type="ECO:0000313" key="2">
    <source>
        <dbReference type="Proteomes" id="UP001153678"/>
    </source>
</evidence>
<comment type="caution">
    <text evidence="1">The sequence shown here is derived from an EMBL/GenBank/DDBJ whole genome shotgun (WGS) entry which is preliminary data.</text>
</comment>
<dbReference type="Proteomes" id="UP001153678">
    <property type="component" value="Unassembled WGS sequence"/>
</dbReference>
<sequence length="360" mass="41687">YKSVDDESEESEESDEEDELRLNVEKIEFEEYISQGDKPFVFKTMNISSLFESYRSKALARAQNSGLLITKNYHEILWNNYSETQVKTFSRETLKDLRKDIKSKLIGKEKVTRDVKSILQEYVEVALDDNDGGLHELREIITESFSKTFNSTTEKEFFRRMRFLFEHLSYTIPLHSLKEIISEGTLVANIISPVLRIFFHDSYIYPTIWPNTSSTSAKIRKLAIGDPSRAKQPDMIGKIVNNGRFVYETMFGEVMGEGKNNTEKKNLIDLIRLGIFMKDALDNILPKTGVNRIFAWQVIVTKWTGYIMTLISPGIYVMIDTVLAYERTIKDILSIIDKNEKFENDDKFKGWRRSTLGTPA</sequence>
<evidence type="ECO:0000313" key="1">
    <source>
        <dbReference type="EMBL" id="CAI2196312.1"/>
    </source>
</evidence>
<feature type="non-terminal residue" evidence="1">
    <location>
        <position position="1"/>
    </location>
</feature>
<name>A0A9W4T6S5_9GLOM</name>
<keyword evidence="2" id="KW-1185">Reference proteome</keyword>
<gene>
    <name evidence="1" type="ORF">FWILDA_LOCUS17515</name>
</gene>
<reference evidence="1" key="1">
    <citation type="submission" date="2022-08" db="EMBL/GenBank/DDBJ databases">
        <authorList>
            <person name="Kallberg Y."/>
            <person name="Tangrot J."/>
            <person name="Rosling A."/>
        </authorList>
    </citation>
    <scope>NUCLEOTIDE SEQUENCE</scope>
    <source>
        <strain evidence="1">Wild A</strain>
    </source>
</reference>
<dbReference type="EMBL" id="CAMKVN010014032">
    <property type="protein sequence ID" value="CAI2196312.1"/>
    <property type="molecule type" value="Genomic_DNA"/>
</dbReference>
<dbReference type="OrthoDB" id="2448606at2759"/>
<proteinExistence type="predicted"/>